<protein>
    <recommendedName>
        <fullName evidence="1">HD/PDEase domain-containing protein</fullName>
    </recommendedName>
</protein>
<organism evidence="2 3">
    <name type="scientific">Sphingobacterium lactis</name>
    <dbReference type="NCBI Taxonomy" id="797291"/>
    <lineage>
        <taxon>Bacteria</taxon>
        <taxon>Pseudomonadati</taxon>
        <taxon>Bacteroidota</taxon>
        <taxon>Sphingobacteriia</taxon>
        <taxon>Sphingobacteriales</taxon>
        <taxon>Sphingobacteriaceae</taxon>
        <taxon>Sphingobacterium</taxon>
    </lineage>
</organism>
<evidence type="ECO:0000259" key="1">
    <source>
        <dbReference type="SMART" id="SM00471"/>
    </source>
</evidence>
<evidence type="ECO:0000313" key="2">
    <source>
        <dbReference type="EMBL" id="SEF84445.1"/>
    </source>
</evidence>
<dbReference type="InterPro" id="IPR006674">
    <property type="entry name" value="HD_domain"/>
</dbReference>
<feature type="domain" description="HD/PDEase" evidence="1">
    <location>
        <begin position="63"/>
        <end position="188"/>
    </location>
</feature>
<dbReference type="PANTHER" id="PTHR11373:SF4">
    <property type="entry name" value="DEOXYNUCLEOSIDE TRIPHOSPHATE TRIPHOSPHOHYDROLASE SAMHD1"/>
    <property type="match status" value="1"/>
</dbReference>
<name>A0A1H5VAN9_9SPHI</name>
<reference evidence="3" key="1">
    <citation type="submission" date="2016-10" db="EMBL/GenBank/DDBJ databases">
        <authorList>
            <person name="Varghese N."/>
            <person name="Submissions S."/>
        </authorList>
    </citation>
    <scope>NUCLEOTIDE SEQUENCE [LARGE SCALE GENOMIC DNA]</scope>
    <source>
        <strain evidence="3">DSM 22361</strain>
    </source>
</reference>
<proteinExistence type="predicted"/>
<evidence type="ECO:0000313" key="3">
    <source>
        <dbReference type="Proteomes" id="UP000236731"/>
    </source>
</evidence>
<dbReference type="EMBL" id="FNUT01000003">
    <property type="protein sequence ID" value="SEF84445.1"/>
    <property type="molecule type" value="Genomic_DNA"/>
</dbReference>
<dbReference type="Pfam" id="PF19276">
    <property type="entry name" value="HD_assoc_2"/>
    <property type="match status" value="1"/>
</dbReference>
<dbReference type="Pfam" id="PF01966">
    <property type="entry name" value="HD"/>
    <property type="match status" value="1"/>
</dbReference>
<dbReference type="Gene3D" id="1.10.3210.10">
    <property type="entry name" value="Hypothetical protein af1432"/>
    <property type="match status" value="1"/>
</dbReference>
<gene>
    <name evidence="2" type="ORF">SAMN05421877_10375</name>
</gene>
<dbReference type="InterPro" id="IPR003607">
    <property type="entry name" value="HD/PDEase_dom"/>
</dbReference>
<dbReference type="Proteomes" id="UP000236731">
    <property type="component" value="Unassembled WGS sequence"/>
</dbReference>
<dbReference type="PANTHER" id="PTHR11373">
    <property type="entry name" value="DEOXYNUCLEOSIDE TRIPHOSPHATE TRIPHOSPHOHYDROLASE"/>
    <property type="match status" value="1"/>
</dbReference>
<dbReference type="GO" id="GO:0008832">
    <property type="term" value="F:dGTPase activity"/>
    <property type="evidence" value="ECO:0007669"/>
    <property type="project" value="TreeGrafter"/>
</dbReference>
<keyword evidence="3" id="KW-1185">Reference proteome</keyword>
<accession>A0A1H5VAN9</accession>
<dbReference type="InterPro" id="IPR050135">
    <property type="entry name" value="dGTPase-like"/>
</dbReference>
<dbReference type="InterPro" id="IPR045509">
    <property type="entry name" value="HD_assoc_2"/>
</dbReference>
<sequence length="433" mass="49758">MRLGEGIITIFRQLNKKKIINDPVYGFVTIPSGFIYDLIQHPYLQRLRYIKQVSMTHLVYPGALHTRFQHVIGAMHLMSLAIETLRGKDVYISEEEEEAALAAILLHDVGHGPFSHSLEHTIVEGVSHELISALLMDRLNQEFSGKLDLAITIFNDQYPRRFLHQLVSSQLDTDRMDYLNRDSFFTGVSEGVISFDRIIKMLFVKDDQLVIEAKGIYSVEKFLIARRLMYWQVYLHKTVITAEQMLIQALTRAKELSNAGEELFATPAFGHFLKNKVNKDNFLADPSHLKWFTRLDDTDILSAIKIWTDHKDPILSLLCSKIIKRELFRTELSNTPFSESYRQEIKERVIEKFGVAEEDLGYYIYEQVIANNAYDASGGKICVLFKDGQLKDIAEASDLSNIEALSRRVEKYAITYPKEIGYVPLTKQTIINI</sequence>
<dbReference type="SUPFAM" id="SSF109604">
    <property type="entry name" value="HD-domain/PDEase-like"/>
    <property type="match status" value="1"/>
</dbReference>
<dbReference type="AlphaFoldDB" id="A0A1H5VAN9"/>
<dbReference type="GO" id="GO:0006203">
    <property type="term" value="P:dGTP catabolic process"/>
    <property type="evidence" value="ECO:0007669"/>
    <property type="project" value="TreeGrafter"/>
</dbReference>
<dbReference type="SMART" id="SM00471">
    <property type="entry name" value="HDc"/>
    <property type="match status" value="1"/>
</dbReference>